<dbReference type="AlphaFoldDB" id="A0A935UG78"/>
<reference evidence="1 2" key="1">
    <citation type="submission" date="2020-10" db="EMBL/GenBank/DDBJ databases">
        <title>Connecting structure to function with the recovery of over 1000 high-quality activated sludge metagenome-assembled genomes encoding full-length rRNA genes using long-read sequencing.</title>
        <authorList>
            <person name="Singleton C.M."/>
            <person name="Petriglieri F."/>
            <person name="Kristensen J.M."/>
            <person name="Kirkegaard R.H."/>
            <person name="Michaelsen T.Y."/>
            <person name="Andersen M.H."/>
            <person name="Karst S.M."/>
            <person name="Dueholm M.S."/>
            <person name="Nielsen P.H."/>
            <person name="Albertsen M."/>
        </authorList>
    </citation>
    <scope>NUCLEOTIDE SEQUENCE [LARGE SCALE GENOMIC DNA]</scope>
    <source>
        <strain evidence="1">EsbW_18-Q3-R4-48_BATAC.285</strain>
    </source>
</reference>
<gene>
    <name evidence="1" type="ORF">IPJ27_06435</name>
</gene>
<evidence type="ECO:0000313" key="1">
    <source>
        <dbReference type="EMBL" id="MBK7674424.1"/>
    </source>
</evidence>
<name>A0A935UG78_9PROT</name>
<organism evidence="1 2">
    <name type="scientific">Candidatus Accumulibacter proximus</name>
    <dbReference type="NCBI Taxonomy" id="2954385"/>
    <lineage>
        <taxon>Bacteria</taxon>
        <taxon>Pseudomonadati</taxon>
        <taxon>Pseudomonadota</taxon>
        <taxon>Betaproteobacteria</taxon>
        <taxon>Candidatus Accumulibacter</taxon>
    </lineage>
</organism>
<dbReference type="Proteomes" id="UP000697998">
    <property type="component" value="Unassembled WGS sequence"/>
</dbReference>
<dbReference type="EMBL" id="JADJMH010000004">
    <property type="protein sequence ID" value="MBK7674424.1"/>
    <property type="molecule type" value="Genomic_DNA"/>
</dbReference>
<accession>A0A935UG78</accession>
<sequence>MFATVVLTLTVVGTFNAFIDPLGVFGSPRMAGLNATKPQLDHHRELARWEATRRLCTNTGIFGNSRTEIGFDPKNPAFGERRLSAFNHGIAGSGARLSYRQLRWLQSAGCMPETIIINVDFFDFFGGDTPTPLPPAESDPPPRVDARFLAETVFSLTGLRDAVNTVLLQRSRYPATITERGFSPLYNYIGEVEQAGHYILFRQRAEENVRRWLRRPQRILPLGGGISADQQDVEAFVELATAAGSKVHLVIYPYHAQFRLMLERLGLGQLFADWKRMVVAIADRHGGGSGSVQVWDCSGIAPEMGEGIPPAGDRRTHLRYYWVGGHFKKALADRVIARILGEPVEFGQQIDSANIDNWLLEDRRQVLAFLATPEPLLTEVDDILAHAQKIGS</sequence>
<evidence type="ECO:0000313" key="2">
    <source>
        <dbReference type="Proteomes" id="UP000697998"/>
    </source>
</evidence>
<protein>
    <submittedName>
        <fullName evidence="1">Uncharacterized protein</fullName>
    </submittedName>
</protein>
<proteinExistence type="predicted"/>
<comment type="caution">
    <text evidence="1">The sequence shown here is derived from an EMBL/GenBank/DDBJ whole genome shotgun (WGS) entry which is preliminary data.</text>
</comment>